<dbReference type="SUPFAM" id="SSF158235">
    <property type="entry name" value="SOCS box-like"/>
    <property type="match status" value="1"/>
</dbReference>
<sequence length="482" mass="53893">MPAQPQISANFRLDLAQEPSTQLDLKEFQRELAEKIRKFASIDDIRMLLVCGASADEEITLGLRPLHYACHADYFEAAKLLLVRGAKVDSINAGGYTPMHMCAERGNYRLIKLLLDYSARVCFVVETENQFPIRDSVDEPLRMAIRRGHFGCARLLLENGADPNARYFDGPEICHVPPTETQFLTLLLTAGADPNVFDRDGLTPLMKACRMKEKGLKAIQILLDHGADINAIARPKQDLKTALHYAVLSGSTDLVQLLVENGASTQMPADYDRATPLDLAVLTDNPEMVNILLGAGANPNAMHSLVGSPLHFACSRTPISQRAEIIEILLKHGADVNLSKRYEDGAILKSPLVEYFRQREETDFRIVKLFFSYGGQMVMRSPARDPRGQLRNLIRLFAAHPKLFESIIELGEQFDRNALERLPIPDTIKEHLMKRTTNPRSLMQIARSNLRSSIPRFSPDSVARLPLPSTLKNYLLGVSVSR</sequence>
<keyword evidence="2 3" id="KW-0040">ANK repeat</keyword>
<dbReference type="CDD" id="cd03587">
    <property type="entry name" value="SOCS"/>
    <property type="match status" value="1"/>
</dbReference>
<feature type="repeat" description="ANK" evidence="3">
    <location>
        <begin position="200"/>
        <end position="234"/>
    </location>
</feature>
<dbReference type="SMART" id="SM00969">
    <property type="entry name" value="SOCS_box"/>
    <property type="match status" value="1"/>
</dbReference>
<evidence type="ECO:0000256" key="3">
    <source>
        <dbReference type="PROSITE-ProRule" id="PRU00023"/>
    </source>
</evidence>
<proteinExistence type="predicted"/>
<gene>
    <name evidence="5" type="ORF">L596_024060</name>
</gene>
<dbReference type="SUPFAM" id="SSF48403">
    <property type="entry name" value="Ankyrin repeat"/>
    <property type="match status" value="1"/>
</dbReference>
<keyword evidence="1" id="KW-0677">Repeat</keyword>
<dbReference type="Pfam" id="PF07525">
    <property type="entry name" value="SOCS_box"/>
    <property type="match status" value="1"/>
</dbReference>
<feature type="repeat" description="ANK" evidence="3">
    <location>
        <begin position="238"/>
        <end position="270"/>
    </location>
</feature>
<dbReference type="PROSITE" id="PS50088">
    <property type="entry name" value="ANK_REPEAT"/>
    <property type="match status" value="7"/>
</dbReference>
<feature type="repeat" description="ANK" evidence="3">
    <location>
        <begin position="94"/>
        <end position="121"/>
    </location>
</feature>
<feature type="repeat" description="ANK" evidence="3">
    <location>
        <begin position="136"/>
        <end position="168"/>
    </location>
</feature>
<dbReference type="AlphaFoldDB" id="A0A4U5MFK8"/>
<dbReference type="PANTHER" id="PTHR24173">
    <property type="entry name" value="ANKYRIN REPEAT CONTAINING"/>
    <property type="match status" value="1"/>
</dbReference>
<dbReference type="InterPro" id="IPR001496">
    <property type="entry name" value="SOCS_box"/>
</dbReference>
<evidence type="ECO:0000313" key="6">
    <source>
        <dbReference type="Proteomes" id="UP000298663"/>
    </source>
</evidence>
<feature type="repeat" description="ANK" evidence="3">
    <location>
        <begin position="308"/>
        <end position="341"/>
    </location>
</feature>
<dbReference type="Pfam" id="PF12796">
    <property type="entry name" value="Ank_2"/>
    <property type="match status" value="2"/>
</dbReference>
<dbReference type="PROSITE" id="PS50297">
    <property type="entry name" value="ANK_REP_REGION"/>
    <property type="match status" value="7"/>
</dbReference>
<accession>A0A4U5MFK8</accession>
<name>A0A4U5MFK8_STECR</name>
<evidence type="ECO:0000256" key="2">
    <source>
        <dbReference type="ARBA" id="ARBA00023043"/>
    </source>
</evidence>
<dbReference type="EMBL" id="AZBU02000008">
    <property type="protein sequence ID" value="TKR68007.1"/>
    <property type="molecule type" value="Genomic_DNA"/>
</dbReference>
<organism evidence="5 6">
    <name type="scientific">Steinernema carpocapsae</name>
    <name type="common">Entomopathogenic nematode</name>
    <dbReference type="NCBI Taxonomy" id="34508"/>
    <lineage>
        <taxon>Eukaryota</taxon>
        <taxon>Metazoa</taxon>
        <taxon>Ecdysozoa</taxon>
        <taxon>Nematoda</taxon>
        <taxon>Chromadorea</taxon>
        <taxon>Rhabditida</taxon>
        <taxon>Tylenchina</taxon>
        <taxon>Panagrolaimomorpha</taxon>
        <taxon>Strongyloidoidea</taxon>
        <taxon>Steinernematidae</taxon>
        <taxon>Steinernema</taxon>
    </lineage>
</organism>
<reference evidence="5 6" key="1">
    <citation type="journal article" date="2015" name="Genome Biol.">
        <title>Comparative genomics of Steinernema reveals deeply conserved gene regulatory networks.</title>
        <authorList>
            <person name="Dillman A.R."/>
            <person name="Macchietto M."/>
            <person name="Porter C.F."/>
            <person name="Rogers A."/>
            <person name="Williams B."/>
            <person name="Antoshechkin I."/>
            <person name="Lee M.M."/>
            <person name="Goodwin Z."/>
            <person name="Lu X."/>
            <person name="Lewis E.E."/>
            <person name="Goodrich-Blair H."/>
            <person name="Stock S.P."/>
            <person name="Adams B.J."/>
            <person name="Sternberg P.W."/>
            <person name="Mortazavi A."/>
        </authorList>
    </citation>
    <scope>NUCLEOTIDE SEQUENCE [LARGE SCALE GENOMIC DNA]</scope>
    <source>
        <strain evidence="5 6">ALL</strain>
    </source>
</reference>
<dbReference type="InterPro" id="IPR036770">
    <property type="entry name" value="Ankyrin_rpt-contain_sf"/>
</dbReference>
<dbReference type="SMART" id="SM00248">
    <property type="entry name" value="ANK"/>
    <property type="match status" value="7"/>
</dbReference>
<dbReference type="PRINTS" id="PR01415">
    <property type="entry name" value="ANKYRIN"/>
</dbReference>
<dbReference type="Pfam" id="PF00023">
    <property type="entry name" value="Ank"/>
    <property type="match status" value="3"/>
</dbReference>
<feature type="domain" description="SOCS box" evidence="4">
    <location>
        <begin position="427"/>
        <end position="481"/>
    </location>
</feature>
<protein>
    <recommendedName>
        <fullName evidence="4">SOCS box domain-containing protein</fullName>
    </recommendedName>
</protein>
<dbReference type="PANTHER" id="PTHR24173:SF74">
    <property type="entry name" value="ANKYRIN REPEAT DOMAIN-CONTAINING PROTEIN 16"/>
    <property type="match status" value="1"/>
</dbReference>
<comment type="caution">
    <text evidence="5">The sequence shown here is derived from an EMBL/GenBank/DDBJ whole genome shotgun (WGS) entry which is preliminary data.</text>
</comment>
<dbReference type="Proteomes" id="UP000298663">
    <property type="component" value="Unassembled WGS sequence"/>
</dbReference>
<dbReference type="OrthoDB" id="366390at2759"/>
<reference evidence="5 6" key="2">
    <citation type="journal article" date="2019" name="G3 (Bethesda)">
        <title>Hybrid Assembly of the Genome of the Entomopathogenic Nematode Steinernema carpocapsae Identifies the X-Chromosome.</title>
        <authorList>
            <person name="Serra L."/>
            <person name="Macchietto M."/>
            <person name="Macias-Munoz A."/>
            <person name="McGill C.J."/>
            <person name="Rodriguez I.M."/>
            <person name="Rodriguez B."/>
            <person name="Murad R."/>
            <person name="Mortazavi A."/>
        </authorList>
    </citation>
    <scope>NUCLEOTIDE SEQUENCE [LARGE SCALE GENOMIC DNA]</scope>
    <source>
        <strain evidence="5 6">ALL</strain>
    </source>
</reference>
<dbReference type="Gene3D" id="1.25.40.20">
    <property type="entry name" value="Ankyrin repeat-containing domain"/>
    <property type="match status" value="2"/>
</dbReference>
<dbReference type="InterPro" id="IPR002110">
    <property type="entry name" value="Ankyrin_rpt"/>
</dbReference>
<keyword evidence="6" id="KW-1185">Reference proteome</keyword>
<evidence type="ECO:0000313" key="5">
    <source>
        <dbReference type="EMBL" id="TKR68007.1"/>
    </source>
</evidence>
<dbReference type="STRING" id="34508.A0A4U5MFK8"/>
<dbReference type="InterPro" id="IPR036036">
    <property type="entry name" value="SOCS_box-like_dom_sf"/>
</dbReference>
<feature type="repeat" description="ANK" evidence="3">
    <location>
        <begin position="61"/>
        <end position="93"/>
    </location>
</feature>
<dbReference type="GO" id="GO:0035556">
    <property type="term" value="P:intracellular signal transduction"/>
    <property type="evidence" value="ECO:0007669"/>
    <property type="project" value="InterPro"/>
</dbReference>
<feature type="repeat" description="ANK" evidence="3">
    <location>
        <begin position="272"/>
        <end position="304"/>
    </location>
</feature>
<evidence type="ECO:0000259" key="4">
    <source>
        <dbReference type="PROSITE" id="PS50225"/>
    </source>
</evidence>
<dbReference type="PROSITE" id="PS50225">
    <property type="entry name" value="SOCS"/>
    <property type="match status" value="1"/>
</dbReference>
<evidence type="ECO:0000256" key="1">
    <source>
        <dbReference type="ARBA" id="ARBA00022737"/>
    </source>
</evidence>